<evidence type="ECO:0000256" key="1">
    <source>
        <dbReference type="ARBA" id="ARBA00001917"/>
    </source>
</evidence>
<keyword evidence="4 8" id="KW-0285">Flavoprotein</keyword>
<organism evidence="10 11">
    <name type="scientific">Staphylococcus capitis</name>
    <dbReference type="NCBI Taxonomy" id="29388"/>
    <lineage>
        <taxon>Bacteria</taxon>
        <taxon>Bacillati</taxon>
        <taxon>Bacillota</taxon>
        <taxon>Bacilli</taxon>
        <taxon>Bacillales</taxon>
        <taxon>Staphylococcaceae</taxon>
        <taxon>Staphylococcus</taxon>
    </lineage>
</organism>
<dbReference type="Pfam" id="PF00881">
    <property type="entry name" value="Nitroreductase"/>
    <property type="match status" value="1"/>
</dbReference>
<comment type="cofactor">
    <cofactor evidence="1">
        <name>FMN</name>
        <dbReference type="ChEBI" id="CHEBI:58210"/>
    </cofactor>
</comment>
<comment type="function">
    <text evidence="7 8">Reduces FMN, organic nitro compounds and disulfide DTNB. Involved in maintenance of the cellular redox state and the disulfide stress response.</text>
</comment>
<dbReference type="EC" id="1.6.-.-" evidence="8"/>
<evidence type="ECO:0000259" key="9">
    <source>
        <dbReference type="Pfam" id="PF00881"/>
    </source>
</evidence>
<evidence type="ECO:0000256" key="8">
    <source>
        <dbReference type="PIRNR" id="PIRNR005426"/>
    </source>
</evidence>
<dbReference type="PANTHER" id="PTHR43425:SF3">
    <property type="entry name" value="NADPH-DEPENDENT OXIDOREDUCTASE"/>
    <property type="match status" value="1"/>
</dbReference>
<dbReference type="InterPro" id="IPR029479">
    <property type="entry name" value="Nitroreductase"/>
</dbReference>
<dbReference type="SUPFAM" id="SSF55469">
    <property type="entry name" value="FMN-dependent nitroreductase-like"/>
    <property type="match status" value="1"/>
</dbReference>
<evidence type="ECO:0000256" key="2">
    <source>
        <dbReference type="ARBA" id="ARBA00008366"/>
    </source>
</evidence>
<reference evidence="10 11" key="1">
    <citation type="journal article" date="2019" name="Sci. Transl. Med.">
        <title>Quorum sensing between bacterial species on the skin protects against epidermal injury in atopic dermatitis.</title>
        <authorList>
            <person name="Williams M.R."/>
        </authorList>
    </citation>
    <scope>NUCLEOTIDE SEQUENCE [LARGE SCALE GENOMIC DNA]</scope>
    <source>
        <strain evidence="10 11">H8</strain>
    </source>
</reference>
<accession>A0A7Z8E2C4</accession>
<evidence type="ECO:0000256" key="7">
    <source>
        <dbReference type="ARBA" id="ARBA00024982"/>
    </source>
</evidence>
<dbReference type="CDD" id="cd02146">
    <property type="entry name" value="NfsA-like"/>
    <property type="match status" value="1"/>
</dbReference>
<dbReference type="AlphaFoldDB" id="A0A7Z8E2C4"/>
<evidence type="ECO:0000313" key="10">
    <source>
        <dbReference type="EMBL" id="TBW76015.1"/>
    </source>
</evidence>
<dbReference type="PIRSF" id="PIRSF005426">
    <property type="entry name" value="Frp"/>
    <property type="match status" value="1"/>
</dbReference>
<keyword evidence="8" id="KW-0521">NADP</keyword>
<sequence>MCINLLGVISVSDYVYDLMRKHHSVRKFKDSPLSDDTVKKLVEAGQGASTSSYLQTYSIIGVDDPEIKENLKEVSGQPYVLDNGYLFVFVLDYYRHSLVNEKVDSDMEVSYGSAEGLLVGTIDVALVSENMAVAAEDMGYGIVYLGSLRNDVGRVREILDLPDYTFPLFGMAVGEPAEDEDGEPKPRLPFEHIFHKNSYDASNDKQRRELDEYDQVVSDYYKERTNGERTETWTEQIESFLGRKTRLDMLDQLNKAGFIKR</sequence>
<protein>
    <recommendedName>
        <fullName evidence="3 8">NADPH-dependent oxidoreductase</fullName>
        <ecNumber evidence="8">1.6.-.-</ecNumber>
    </recommendedName>
</protein>
<gene>
    <name evidence="10" type="ORF">EQ811_09210</name>
</gene>
<name>A0A7Z8E2C4_STACP</name>
<evidence type="ECO:0000256" key="4">
    <source>
        <dbReference type="ARBA" id="ARBA00022630"/>
    </source>
</evidence>
<dbReference type="Proteomes" id="UP000291949">
    <property type="component" value="Unassembled WGS sequence"/>
</dbReference>
<dbReference type="InterPro" id="IPR000415">
    <property type="entry name" value="Nitroreductase-like"/>
</dbReference>
<dbReference type="InterPro" id="IPR016446">
    <property type="entry name" value="Flavin_OxRdtase_Frp"/>
</dbReference>
<dbReference type="EMBL" id="SCHC01000003">
    <property type="protein sequence ID" value="TBW76015.1"/>
    <property type="molecule type" value="Genomic_DNA"/>
</dbReference>
<evidence type="ECO:0000256" key="6">
    <source>
        <dbReference type="ARBA" id="ARBA00023002"/>
    </source>
</evidence>
<dbReference type="Gene3D" id="3.40.109.10">
    <property type="entry name" value="NADH Oxidase"/>
    <property type="match status" value="1"/>
</dbReference>
<keyword evidence="5 8" id="KW-0288">FMN</keyword>
<proteinExistence type="inferred from homology"/>
<feature type="domain" description="Nitroreductase" evidence="9">
    <location>
        <begin position="20"/>
        <end position="174"/>
    </location>
</feature>
<dbReference type="GO" id="GO:0016491">
    <property type="term" value="F:oxidoreductase activity"/>
    <property type="evidence" value="ECO:0007669"/>
    <property type="project" value="UniProtKB-UniRule"/>
</dbReference>
<comment type="similarity">
    <text evidence="2 8">Belongs to the flavin oxidoreductase frp family.</text>
</comment>
<evidence type="ECO:0000313" key="11">
    <source>
        <dbReference type="Proteomes" id="UP000291949"/>
    </source>
</evidence>
<comment type="caution">
    <text evidence="10">The sequence shown here is derived from an EMBL/GenBank/DDBJ whole genome shotgun (WGS) entry which is preliminary data.</text>
</comment>
<evidence type="ECO:0000256" key="3">
    <source>
        <dbReference type="ARBA" id="ARBA00018365"/>
    </source>
</evidence>
<keyword evidence="6 8" id="KW-0560">Oxidoreductase</keyword>
<evidence type="ECO:0000256" key="5">
    <source>
        <dbReference type="ARBA" id="ARBA00022643"/>
    </source>
</evidence>
<dbReference type="PANTHER" id="PTHR43425">
    <property type="entry name" value="OXYGEN-INSENSITIVE NADPH NITROREDUCTASE"/>
    <property type="match status" value="1"/>
</dbReference>